<organism evidence="1 2">
    <name type="scientific">Symbiodinium necroappetens</name>
    <dbReference type="NCBI Taxonomy" id="1628268"/>
    <lineage>
        <taxon>Eukaryota</taxon>
        <taxon>Sar</taxon>
        <taxon>Alveolata</taxon>
        <taxon>Dinophyceae</taxon>
        <taxon>Suessiales</taxon>
        <taxon>Symbiodiniaceae</taxon>
        <taxon>Symbiodinium</taxon>
    </lineage>
</organism>
<comment type="caution">
    <text evidence="1">The sequence shown here is derived from an EMBL/GenBank/DDBJ whole genome shotgun (WGS) entry which is preliminary data.</text>
</comment>
<dbReference type="OrthoDB" id="448420at2759"/>
<dbReference type="AlphaFoldDB" id="A0A812PUZ6"/>
<reference evidence="1" key="1">
    <citation type="submission" date="2021-02" db="EMBL/GenBank/DDBJ databases">
        <authorList>
            <person name="Dougan E. K."/>
            <person name="Rhodes N."/>
            <person name="Thang M."/>
            <person name="Chan C."/>
        </authorList>
    </citation>
    <scope>NUCLEOTIDE SEQUENCE</scope>
</reference>
<evidence type="ECO:0000313" key="1">
    <source>
        <dbReference type="EMBL" id="CAE7363669.1"/>
    </source>
</evidence>
<dbReference type="EMBL" id="CAJNJA010015551">
    <property type="protein sequence ID" value="CAE7363669.1"/>
    <property type="molecule type" value="Genomic_DNA"/>
</dbReference>
<proteinExistence type="predicted"/>
<gene>
    <name evidence="1" type="ORF">SNEC2469_LOCUS9632</name>
</gene>
<sequence length="289" mass="31620">MHVGQKSLERAVEACDPVNDLVQGLIFAYAKKKGEPGGFARALTNSCRLSKVFADNVSSTDSVLKSAQLNFAAQRYNTIVDVAQCLVLNIEAVLTTLTEVHLSMPHLTKWSAQLLQLLHLENLILLAMVAELASLCSTYVHAFDNKVRGGLSHAANKAAAVYELRYHANKVFSFTSLTGEQQEPLALSDSYSAGFLQLLKSGYDMCVSKAVVRDQELVFYHAGARDEHHLRGIVAKQLGVIQSVLDNTLAGVAAHDHDFIRSLQPFDVDHWMAHNSDDTLSGSQSVSRV</sequence>
<keyword evidence="2" id="KW-1185">Reference proteome</keyword>
<name>A0A812PUZ6_9DINO</name>
<evidence type="ECO:0000313" key="2">
    <source>
        <dbReference type="Proteomes" id="UP000601435"/>
    </source>
</evidence>
<accession>A0A812PUZ6</accession>
<protein>
    <submittedName>
        <fullName evidence="1">Uncharacterized protein</fullName>
    </submittedName>
</protein>
<dbReference type="Proteomes" id="UP000601435">
    <property type="component" value="Unassembled WGS sequence"/>
</dbReference>